<dbReference type="EMBL" id="UZAJ01014914">
    <property type="protein sequence ID" value="VDO71736.1"/>
    <property type="molecule type" value="Genomic_DNA"/>
</dbReference>
<keyword evidence="1" id="KW-1133">Transmembrane helix</keyword>
<reference evidence="2 3" key="2">
    <citation type="submission" date="2018-11" db="EMBL/GenBank/DDBJ databases">
        <authorList>
            <consortium name="Pathogen Informatics"/>
        </authorList>
    </citation>
    <scope>NUCLEOTIDE SEQUENCE [LARGE SCALE GENOMIC DNA]</scope>
</reference>
<keyword evidence="1" id="KW-0472">Membrane</keyword>
<reference evidence="4" key="1">
    <citation type="submission" date="2016-06" db="UniProtKB">
        <authorList>
            <consortium name="WormBaseParasite"/>
        </authorList>
    </citation>
    <scope>IDENTIFICATION</scope>
</reference>
<evidence type="ECO:0000256" key="1">
    <source>
        <dbReference type="SAM" id="Phobius"/>
    </source>
</evidence>
<dbReference type="Proteomes" id="UP000267606">
    <property type="component" value="Unassembled WGS sequence"/>
</dbReference>
<name>A0A183HTN3_9BILA</name>
<feature type="transmembrane region" description="Helical" evidence="1">
    <location>
        <begin position="6"/>
        <end position="26"/>
    </location>
</feature>
<protein>
    <submittedName>
        <fullName evidence="4">CPBP family intramembrane metalloprotease</fullName>
    </submittedName>
</protein>
<keyword evidence="1" id="KW-0812">Transmembrane</keyword>
<sequence>SIIIAFFHFSIQFWGGQIILLLGQLLQQQKLTSAILSKLRIKSWKKNRSAIC</sequence>
<gene>
    <name evidence="2" type="ORF">OFLC_LOCUS10840</name>
</gene>
<dbReference type="AlphaFoldDB" id="A0A183HTN3"/>
<proteinExistence type="predicted"/>
<accession>A0A183HTN3</accession>
<dbReference type="WBParaSite" id="OFLC_0001084501-mRNA-1">
    <property type="protein sequence ID" value="OFLC_0001084501-mRNA-1"/>
    <property type="gene ID" value="OFLC_0001084501"/>
</dbReference>
<evidence type="ECO:0000313" key="2">
    <source>
        <dbReference type="EMBL" id="VDO71736.1"/>
    </source>
</evidence>
<keyword evidence="3" id="KW-1185">Reference proteome</keyword>
<evidence type="ECO:0000313" key="4">
    <source>
        <dbReference type="WBParaSite" id="OFLC_0001084501-mRNA-1"/>
    </source>
</evidence>
<organism evidence="4">
    <name type="scientific">Onchocerca flexuosa</name>
    <dbReference type="NCBI Taxonomy" id="387005"/>
    <lineage>
        <taxon>Eukaryota</taxon>
        <taxon>Metazoa</taxon>
        <taxon>Ecdysozoa</taxon>
        <taxon>Nematoda</taxon>
        <taxon>Chromadorea</taxon>
        <taxon>Rhabditida</taxon>
        <taxon>Spirurina</taxon>
        <taxon>Spiruromorpha</taxon>
        <taxon>Filarioidea</taxon>
        <taxon>Onchocercidae</taxon>
        <taxon>Onchocerca</taxon>
    </lineage>
</organism>
<evidence type="ECO:0000313" key="3">
    <source>
        <dbReference type="Proteomes" id="UP000267606"/>
    </source>
</evidence>